<keyword evidence="2" id="KW-1185">Reference proteome</keyword>
<dbReference type="SUPFAM" id="SSF48295">
    <property type="entry name" value="TrpR-like"/>
    <property type="match status" value="1"/>
</dbReference>
<sequence>MEKNGPDYKKLFTDIIVKKGLNPGKKCMLILKKKNLTTLDILLLNDLVFNTNCRQTDIFNQKHRSYSEEAILKILNYQKTNRLNNIQLANHFKLSRNTVTKWKKIYSKPD</sequence>
<evidence type="ECO:0000313" key="2">
    <source>
        <dbReference type="Proteomes" id="UP000661696"/>
    </source>
</evidence>
<dbReference type="EMBL" id="JAELVM010000001">
    <property type="protein sequence ID" value="MBL1221172.1"/>
    <property type="molecule type" value="Genomic_DNA"/>
</dbReference>
<comment type="caution">
    <text evidence="1">The sequence shown here is derived from an EMBL/GenBank/DDBJ whole genome shotgun (WGS) entry which is preliminary data.</text>
</comment>
<dbReference type="Proteomes" id="UP000661696">
    <property type="component" value="Unassembled WGS sequence"/>
</dbReference>
<proteinExistence type="predicted"/>
<protein>
    <submittedName>
        <fullName evidence="1">Helix-turn-helix domain-containing protein</fullName>
    </submittedName>
</protein>
<name>A0ABS1QFU9_9FLAO</name>
<gene>
    <name evidence="1" type="ORF">JET18_09995</name>
</gene>
<evidence type="ECO:0000313" key="1">
    <source>
        <dbReference type="EMBL" id="MBL1221172.1"/>
    </source>
</evidence>
<dbReference type="RefSeq" id="WP_202090546.1">
    <property type="nucleotide sequence ID" value="NZ_JAELVM010000001.1"/>
</dbReference>
<dbReference type="InterPro" id="IPR010921">
    <property type="entry name" value="Trp_repressor/repl_initiator"/>
</dbReference>
<reference evidence="1 2" key="1">
    <citation type="submission" date="2020-12" db="EMBL/GenBank/DDBJ databases">
        <title>Chryseobacterium endoalhailicus sp. nov., isolated from seed of leguminous plant.</title>
        <authorList>
            <person name="Zhang X."/>
        </authorList>
    </citation>
    <scope>NUCLEOTIDE SEQUENCE [LARGE SCALE GENOMIC DNA]</scope>
    <source>
        <strain evidence="1 2">L7</strain>
    </source>
</reference>
<organism evidence="1 2">
    <name type="scientific">Chryseobacterium endalhagicum</name>
    <dbReference type="NCBI Taxonomy" id="2797638"/>
    <lineage>
        <taxon>Bacteria</taxon>
        <taxon>Pseudomonadati</taxon>
        <taxon>Bacteroidota</taxon>
        <taxon>Flavobacteriia</taxon>
        <taxon>Flavobacteriales</taxon>
        <taxon>Weeksellaceae</taxon>
        <taxon>Chryseobacterium group</taxon>
        <taxon>Chryseobacterium</taxon>
    </lineage>
</organism>
<accession>A0ABS1QFU9</accession>